<comment type="similarity">
    <text evidence="2">Belongs to the major facilitator superfamily. Monocarboxylate porter (TC 2.A.1.13) family.</text>
</comment>
<feature type="transmembrane region" description="Helical" evidence="3">
    <location>
        <begin position="202"/>
        <end position="222"/>
    </location>
</feature>
<feature type="domain" description="Major facilitator superfamily (MFS) profile" evidence="4">
    <location>
        <begin position="244"/>
        <end position="464"/>
    </location>
</feature>
<feature type="transmembrane region" description="Helical" evidence="3">
    <location>
        <begin position="310"/>
        <end position="329"/>
    </location>
</feature>
<dbReference type="Proteomes" id="UP000037136">
    <property type="component" value="Unassembled WGS sequence"/>
</dbReference>
<dbReference type="SUPFAM" id="SSF103473">
    <property type="entry name" value="MFS general substrate transporter"/>
    <property type="match status" value="1"/>
</dbReference>
<evidence type="ECO:0000256" key="3">
    <source>
        <dbReference type="SAM" id="Phobius"/>
    </source>
</evidence>
<dbReference type="InterPro" id="IPR020846">
    <property type="entry name" value="MFS_dom"/>
</dbReference>
<gene>
    <name evidence="5" type="ORF">XA68_10976</name>
</gene>
<keyword evidence="3" id="KW-1133">Transmembrane helix</keyword>
<dbReference type="InterPro" id="IPR036259">
    <property type="entry name" value="MFS_trans_sf"/>
</dbReference>
<accession>A0A2A9PQ51</accession>
<feature type="transmembrane region" description="Helical" evidence="3">
    <location>
        <begin position="411"/>
        <end position="434"/>
    </location>
</feature>
<proteinExistence type="inferred from homology"/>
<dbReference type="AlphaFoldDB" id="A0A2A9PQ51"/>
<organism evidence="5 6">
    <name type="scientific">Ophiocordyceps unilateralis</name>
    <name type="common">Zombie-ant fungus</name>
    <name type="synonym">Torrubia unilateralis</name>
    <dbReference type="NCBI Taxonomy" id="268505"/>
    <lineage>
        <taxon>Eukaryota</taxon>
        <taxon>Fungi</taxon>
        <taxon>Dikarya</taxon>
        <taxon>Ascomycota</taxon>
        <taxon>Pezizomycotina</taxon>
        <taxon>Sordariomycetes</taxon>
        <taxon>Hypocreomycetidae</taxon>
        <taxon>Hypocreales</taxon>
        <taxon>Ophiocordycipitaceae</taxon>
        <taxon>Ophiocordyceps</taxon>
    </lineage>
</organism>
<comment type="caution">
    <text evidence="5">The sequence shown here is derived from an EMBL/GenBank/DDBJ whole genome shotgun (WGS) entry which is preliminary data.</text>
</comment>
<feature type="transmembrane region" description="Helical" evidence="3">
    <location>
        <begin position="175"/>
        <end position="196"/>
    </location>
</feature>
<dbReference type="GO" id="GO:0016020">
    <property type="term" value="C:membrane"/>
    <property type="evidence" value="ECO:0007669"/>
    <property type="project" value="UniProtKB-SubCell"/>
</dbReference>
<dbReference type="Pfam" id="PF07690">
    <property type="entry name" value="MFS_1"/>
    <property type="match status" value="1"/>
</dbReference>
<keyword evidence="6" id="KW-1185">Reference proteome</keyword>
<reference evidence="5 6" key="1">
    <citation type="journal article" date="2015" name="BMC Genomics">
        <title>Gene expression during zombie ant biting behavior reflects the complexity underlying fungal parasitic behavioral manipulation.</title>
        <authorList>
            <person name="de Bekker C."/>
            <person name="Ohm R.A."/>
            <person name="Loreto R.G."/>
            <person name="Sebastian A."/>
            <person name="Albert I."/>
            <person name="Merrow M."/>
            <person name="Brachmann A."/>
            <person name="Hughes D.P."/>
        </authorList>
    </citation>
    <scope>NUCLEOTIDE SEQUENCE [LARGE SCALE GENOMIC DNA]</scope>
    <source>
        <strain evidence="5 6">SC16a</strain>
    </source>
</reference>
<evidence type="ECO:0000313" key="6">
    <source>
        <dbReference type="Proteomes" id="UP000037136"/>
    </source>
</evidence>
<comment type="subcellular location">
    <subcellularLocation>
        <location evidence="1">Membrane</location>
        <topology evidence="1">Multi-pass membrane protein</topology>
    </subcellularLocation>
</comment>
<dbReference type="Gene3D" id="1.20.1250.20">
    <property type="entry name" value="MFS general substrate transporter like domains"/>
    <property type="match status" value="2"/>
</dbReference>
<name>A0A2A9PQ51_OPHUN</name>
<feature type="transmembrane region" description="Helical" evidence="3">
    <location>
        <begin position="115"/>
        <end position="137"/>
    </location>
</feature>
<protein>
    <recommendedName>
        <fullName evidence="4">Major facilitator superfamily (MFS) profile domain-containing protein</fullName>
    </recommendedName>
</protein>
<evidence type="ECO:0000259" key="4">
    <source>
        <dbReference type="PROSITE" id="PS50850"/>
    </source>
</evidence>
<dbReference type="PROSITE" id="PS50850">
    <property type="entry name" value="MFS"/>
    <property type="match status" value="1"/>
</dbReference>
<feature type="transmembrane region" description="Helical" evidence="3">
    <location>
        <begin position="243"/>
        <end position="262"/>
    </location>
</feature>
<keyword evidence="3" id="KW-0812">Transmembrane</keyword>
<feature type="transmembrane region" description="Helical" evidence="3">
    <location>
        <begin position="369"/>
        <end position="391"/>
    </location>
</feature>
<evidence type="ECO:0000256" key="1">
    <source>
        <dbReference type="ARBA" id="ARBA00004141"/>
    </source>
</evidence>
<reference evidence="5 6" key="2">
    <citation type="journal article" date="2017" name="Sci. Rep.">
        <title>Ant-infecting Ophiocordyceps genomes reveal a high diversity of potential behavioral manipulation genes and a possible major role for enterotoxins.</title>
        <authorList>
            <person name="de Bekker C."/>
            <person name="Ohm R.A."/>
            <person name="Evans H.C."/>
            <person name="Brachmann A."/>
            <person name="Hughes D.P."/>
        </authorList>
    </citation>
    <scope>NUCLEOTIDE SEQUENCE [LARGE SCALE GENOMIC DNA]</scope>
    <source>
        <strain evidence="5 6">SC16a</strain>
    </source>
</reference>
<feature type="transmembrane region" description="Helical" evidence="3">
    <location>
        <begin position="143"/>
        <end position="163"/>
    </location>
</feature>
<feature type="transmembrane region" description="Helical" evidence="3">
    <location>
        <begin position="335"/>
        <end position="357"/>
    </location>
</feature>
<dbReference type="GO" id="GO:0022857">
    <property type="term" value="F:transmembrane transporter activity"/>
    <property type="evidence" value="ECO:0007669"/>
    <property type="project" value="InterPro"/>
</dbReference>
<sequence length="464" mass="49782">MSATMPATDDEPHRPSLRENDEYDDAQLLLPPTDRGRGAYMALACCTISQAPIWGYSVSFGIFQEYYSNYSDISAAPGAFASIGAAQVGVMYLMMPVIFVILHRRPHWRPWCGRLGMIITTASISASAFASTVGSLIVTQGVLYAFGCSLLFSPISVYMDEWFVKFKGAAYGFMWGGKSAVGVGMPFVFSALLRSFGLRVTLLSWAAASALLTLPALVFMKPRLPLPITHRVRPLSWDFVRRTIFWMMQLGVVIQSLGYMMPATYLASYAFNIGFPSVTGPLLLALFSLASVPGSIIHGFLGDKVSASKAILVSSLGSAVPVFLLWGLSLDLANLIAFGLTFGFFAGGFSSTWSGMVNEIQRSDAAADSSIVFGMLLGGRGIGFVLSGPVSGALLSIRERLTAEPLGYGTIYGPMIIFTGITAILGAWGSYWVIAKAVKPKLLACCSHRGASPLEGGLRPERAI</sequence>
<evidence type="ECO:0000313" key="5">
    <source>
        <dbReference type="EMBL" id="PFH62923.1"/>
    </source>
</evidence>
<keyword evidence="3" id="KW-0472">Membrane</keyword>
<evidence type="ECO:0000256" key="2">
    <source>
        <dbReference type="ARBA" id="ARBA00006727"/>
    </source>
</evidence>
<dbReference type="OrthoDB" id="2213137at2759"/>
<feature type="transmembrane region" description="Helical" evidence="3">
    <location>
        <begin position="39"/>
        <end position="59"/>
    </location>
</feature>
<feature type="transmembrane region" description="Helical" evidence="3">
    <location>
        <begin position="79"/>
        <end position="103"/>
    </location>
</feature>
<dbReference type="EMBL" id="LAZP02000013">
    <property type="protein sequence ID" value="PFH62923.1"/>
    <property type="molecule type" value="Genomic_DNA"/>
</dbReference>
<feature type="transmembrane region" description="Helical" evidence="3">
    <location>
        <begin position="282"/>
        <end position="301"/>
    </location>
</feature>
<dbReference type="PANTHER" id="PTHR11360">
    <property type="entry name" value="MONOCARBOXYLATE TRANSPORTER"/>
    <property type="match status" value="1"/>
</dbReference>
<dbReference type="InterPro" id="IPR011701">
    <property type="entry name" value="MFS"/>
</dbReference>
<dbReference type="InterPro" id="IPR050327">
    <property type="entry name" value="Proton-linked_MCT"/>
</dbReference>
<dbReference type="PANTHER" id="PTHR11360:SF287">
    <property type="entry name" value="MFS MONOCARBOXYLATE TRANSPORTER"/>
    <property type="match status" value="1"/>
</dbReference>